<dbReference type="GeneID" id="34521687"/>
<dbReference type="Gene3D" id="3.40.190.10">
    <property type="entry name" value="Periplasmic binding protein-like II"/>
    <property type="match status" value="2"/>
</dbReference>
<dbReference type="Proteomes" id="UP000019384">
    <property type="component" value="Unassembled WGS sequence"/>
</dbReference>
<dbReference type="Pfam" id="PF13379">
    <property type="entry name" value="NMT1_2"/>
    <property type="match status" value="1"/>
</dbReference>
<comment type="similarity">
    <text evidence="2">Belongs to the bacterial solute-binding protein SsuA/TauA family.</text>
</comment>
<dbReference type="Pfam" id="PF22384">
    <property type="entry name" value="PBP2_Ca3427_like"/>
    <property type="match status" value="1"/>
</dbReference>
<evidence type="ECO:0000256" key="3">
    <source>
        <dbReference type="ARBA" id="ARBA00022729"/>
    </source>
</evidence>
<sequence length="299" mass="33242">MAQKIRVGFIPEHFSTPIHYAQAKGYFAVEGLEVVLLEYPSGSGHLIQSLKSGEIDIAIGLTEAFVRGICDGDEDYKLVGTYVQSPLCWAISTGKDRPDVSLPEQLSGKRIGVSRIGSGSYVMSFVLAMELKFQQPFFSSFSVVQNFKNLRDSVNLVPGVEGSEAFMWEHFTSKRYYDSGEIRKIGQIYTPWPSWVVVSSASLDSTLVTKFTAALKRGIDYFNENPEESVKHIYTALDYSEEDAREWLKTVEFSKDPSTLDFTTTVAKTAEVLKAAGVIQQNGESDDTIQARIEAGIKR</sequence>
<evidence type="ECO:0000259" key="4">
    <source>
        <dbReference type="Pfam" id="PF22384"/>
    </source>
</evidence>
<gene>
    <name evidence="5" type="ORF">KUCA_T00004291001</name>
</gene>
<dbReference type="SUPFAM" id="SSF53850">
    <property type="entry name" value="Periplasmic binding protein-like II"/>
    <property type="match status" value="1"/>
</dbReference>
<keyword evidence="3" id="KW-0732">Signal</keyword>
<dbReference type="OrthoDB" id="1363at2759"/>
<dbReference type="RefSeq" id="XP_022460299.1">
    <property type="nucleotide sequence ID" value="XM_022601010.1"/>
</dbReference>
<feature type="domain" description="Ca3427-like PBP 2" evidence="4">
    <location>
        <begin position="89"/>
        <end position="188"/>
    </location>
</feature>
<comment type="subcellular location">
    <subcellularLocation>
        <location evidence="1">Periplasm</location>
    </subcellularLocation>
</comment>
<evidence type="ECO:0000313" key="6">
    <source>
        <dbReference type="Proteomes" id="UP000019384"/>
    </source>
</evidence>
<evidence type="ECO:0000313" key="5">
    <source>
        <dbReference type="EMBL" id="CDK28309.1"/>
    </source>
</evidence>
<dbReference type="GO" id="GO:0042597">
    <property type="term" value="C:periplasmic space"/>
    <property type="evidence" value="ECO:0007669"/>
    <property type="project" value="UniProtKB-SubCell"/>
</dbReference>
<dbReference type="PANTHER" id="PTHR30024">
    <property type="entry name" value="ALIPHATIC SULFONATES-BINDING PROTEIN-RELATED"/>
    <property type="match status" value="1"/>
</dbReference>
<reference evidence="5" key="1">
    <citation type="submission" date="2013-12" db="EMBL/GenBank/DDBJ databases">
        <authorList>
            <person name="Genoscope - CEA"/>
        </authorList>
    </citation>
    <scope>NUCLEOTIDE SEQUENCE</scope>
    <source>
        <strain evidence="5">CBS 1993</strain>
    </source>
</reference>
<reference evidence="5" key="2">
    <citation type="submission" date="2014-02" db="EMBL/GenBank/DDBJ databases">
        <title>Complete DNA sequence of /Kuraishia capsulata/ illustrates novel genomic features among budding yeasts (/Saccharomycotina/).</title>
        <authorList>
            <person name="Morales L."/>
            <person name="Noel B."/>
            <person name="Porcel B."/>
            <person name="Marcet-Houben M."/>
            <person name="Hullo M-F."/>
            <person name="Sacerdot C."/>
            <person name="Tekaia F."/>
            <person name="Leh-Louis V."/>
            <person name="Despons L."/>
            <person name="Khanna V."/>
            <person name="Aury J-M."/>
            <person name="Barbe V."/>
            <person name="Couloux A."/>
            <person name="Labadie K."/>
            <person name="Pelletier E."/>
            <person name="Souciet J-L."/>
            <person name="Boekhout T."/>
            <person name="Gabaldon T."/>
            <person name="Wincker P."/>
            <person name="Dujon B."/>
        </authorList>
    </citation>
    <scope>NUCLEOTIDE SEQUENCE</scope>
    <source>
        <strain evidence="5">CBS 1993</strain>
    </source>
</reference>
<evidence type="ECO:0000256" key="1">
    <source>
        <dbReference type="ARBA" id="ARBA00004418"/>
    </source>
</evidence>
<dbReference type="EMBL" id="HG793129">
    <property type="protein sequence ID" value="CDK28309.1"/>
    <property type="molecule type" value="Genomic_DNA"/>
</dbReference>
<accession>W6MNR2</accession>
<proteinExistence type="inferred from homology"/>
<dbReference type="InterPro" id="IPR054364">
    <property type="entry name" value="Ca3427-like_PBP2"/>
</dbReference>
<evidence type="ECO:0000256" key="2">
    <source>
        <dbReference type="ARBA" id="ARBA00010742"/>
    </source>
</evidence>
<dbReference type="PANTHER" id="PTHR30024:SF47">
    <property type="entry name" value="TAURINE-BINDING PERIPLASMIC PROTEIN"/>
    <property type="match status" value="1"/>
</dbReference>
<keyword evidence="6" id="KW-1185">Reference proteome</keyword>
<dbReference type="CDD" id="cd13637">
    <property type="entry name" value="PBP2_Ca3427_like"/>
    <property type="match status" value="1"/>
</dbReference>
<dbReference type="AlphaFoldDB" id="W6MNR2"/>
<dbReference type="HOGENOM" id="CLU_061316_1_0_1"/>
<organism evidence="5 6">
    <name type="scientific">Kuraishia capsulata CBS 1993</name>
    <dbReference type="NCBI Taxonomy" id="1382522"/>
    <lineage>
        <taxon>Eukaryota</taxon>
        <taxon>Fungi</taxon>
        <taxon>Dikarya</taxon>
        <taxon>Ascomycota</taxon>
        <taxon>Saccharomycotina</taxon>
        <taxon>Pichiomycetes</taxon>
        <taxon>Pichiales</taxon>
        <taxon>Pichiaceae</taxon>
        <taxon>Kuraishia</taxon>
    </lineage>
</organism>
<name>W6MNR2_9ASCO</name>
<protein>
    <recommendedName>
        <fullName evidence="4">Ca3427-like PBP 2 domain-containing protein</fullName>
    </recommendedName>
</protein>